<dbReference type="InterPro" id="IPR021514">
    <property type="entry name" value="DUF3176"/>
</dbReference>
<comment type="caution">
    <text evidence="2">The sequence shown here is derived from an EMBL/GenBank/DDBJ whole genome shotgun (WGS) entry which is preliminary data.</text>
</comment>
<dbReference type="PANTHER" id="PTHR35394">
    <property type="entry name" value="DUF3176 DOMAIN-CONTAINING PROTEIN"/>
    <property type="match status" value="1"/>
</dbReference>
<dbReference type="RefSeq" id="XP_024694516.1">
    <property type="nucleotide sequence ID" value="XM_024840101.1"/>
</dbReference>
<gene>
    <name evidence="2" type="ORF">P168DRAFT_317427</name>
</gene>
<reference evidence="2" key="1">
    <citation type="submission" date="2016-12" db="EMBL/GenBank/DDBJ databases">
        <title>The genomes of Aspergillus section Nigri reveals drivers in fungal speciation.</title>
        <authorList>
            <consortium name="DOE Joint Genome Institute"/>
            <person name="Vesth T.C."/>
            <person name="Nybo J."/>
            <person name="Theobald S."/>
            <person name="Brandl J."/>
            <person name="Frisvad J.C."/>
            <person name="Nielsen K.F."/>
            <person name="Lyhne E.K."/>
            <person name="Kogle M.E."/>
            <person name="Kuo A."/>
            <person name="Riley R."/>
            <person name="Clum A."/>
            <person name="Nolan M."/>
            <person name="Lipzen A."/>
            <person name="Salamov A."/>
            <person name="Henrissat B."/>
            <person name="Wiebenga A."/>
            <person name="De vries R.P."/>
            <person name="Grigoriev I.V."/>
            <person name="Mortensen U.H."/>
            <person name="Andersen M.R."/>
            <person name="Baker S.E."/>
        </authorList>
    </citation>
    <scope>NUCLEOTIDE SEQUENCE</scope>
    <source>
        <strain evidence="2">IBT 28561</strain>
    </source>
</reference>
<evidence type="ECO:0000313" key="2">
    <source>
        <dbReference type="EMBL" id="PKY05922.1"/>
    </source>
</evidence>
<keyword evidence="3" id="KW-1185">Reference proteome</keyword>
<accession>A0A2I1D7R3</accession>
<evidence type="ECO:0000313" key="3">
    <source>
        <dbReference type="Proteomes" id="UP000234254"/>
    </source>
</evidence>
<sequence>MRNSSTGSCKQQISSEAGDAGDALMGGEAHPANHASGLEKKASWFRRTLTDTWAPEITAIVSMLLCLVAILVILTEYQGRSVPDLPMGLTLNTIISILATGAKSLLIYAISASIGQSKWIWFNPGQPLQDLQTFDDASRGPLGSTTLLFGRTITSVASLGAAVTVTGLAFEPFVQQVVLYSVENVKTSSPLATANKATSFREDGAHMRSSVMSGIWATKEALQAIPSCPTQNCTWPRQRMTRSLPALSKPHSTIPASSSSNYYNARPLGTEVIWGSSSPS</sequence>
<protein>
    <submittedName>
        <fullName evidence="2">Uncharacterized protein</fullName>
    </submittedName>
</protein>
<dbReference type="AlphaFoldDB" id="A0A2I1D7R3"/>
<dbReference type="Proteomes" id="UP000234254">
    <property type="component" value="Unassembled WGS sequence"/>
</dbReference>
<keyword evidence="1" id="KW-0472">Membrane</keyword>
<name>A0A2I1D7R3_ASPC2</name>
<dbReference type="EMBL" id="MSFM01000004">
    <property type="protein sequence ID" value="PKY05922.1"/>
    <property type="molecule type" value="Genomic_DNA"/>
</dbReference>
<dbReference type="GeneID" id="36547625"/>
<keyword evidence="1" id="KW-1133">Transmembrane helix</keyword>
<proteinExistence type="predicted"/>
<feature type="transmembrane region" description="Helical" evidence="1">
    <location>
        <begin position="57"/>
        <end position="77"/>
    </location>
</feature>
<dbReference type="PANTHER" id="PTHR35394:SF5">
    <property type="entry name" value="DUF3176 DOMAIN-CONTAINING PROTEIN"/>
    <property type="match status" value="1"/>
</dbReference>
<dbReference type="OrthoDB" id="5242705at2759"/>
<feature type="transmembrane region" description="Helical" evidence="1">
    <location>
        <begin position="89"/>
        <end position="110"/>
    </location>
</feature>
<organism evidence="2 3">
    <name type="scientific">Aspergillus campestris (strain IBT 28561)</name>
    <dbReference type="NCBI Taxonomy" id="1392248"/>
    <lineage>
        <taxon>Eukaryota</taxon>
        <taxon>Fungi</taxon>
        <taxon>Dikarya</taxon>
        <taxon>Ascomycota</taxon>
        <taxon>Pezizomycotina</taxon>
        <taxon>Eurotiomycetes</taxon>
        <taxon>Eurotiomycetidae</taxon>
        <taxon>Eurotiales</taxon>
        <taxon>Aspergillaceae</taxon>
        <taxon>Aspergillus</taxon>
        <taxon>Aspergillus subgen. Circumdati</taxon>
    </lineage>
</organism>
<dbReference type="Pfam" id="PF11374">
    <property type="entry name" value="DUF3176"/>
    <property type="match status" value="1"/>
</dbReference>
<dbReference type="VEuPathDB" id="FungiDB:P168DRAFT_317427"/>
<keyword evidence="1" id="KW-0812">Transmembrane</keyword>
<evidence type="ECO:0000256" key="1">
    <source>
        <dbReference type="SAM" id="Phobius"/>
    </source>
</evidence>